<gene>
    <name evidence="1" type="primary">ORF57</name>
</gene>
<dbReference type="EMBL" id="MN604015">
    <property type="protein sequence ID" value="QIQ08563.1"/>
    <property type="molecule type" value="Genomic_DNA"/>
</dbReference>
<sequence>MPSSFPPVANTVEGCPLFAKRRNDDGIEYSPIDDFINDVISYLWYERIDLDTYEKIMQKHLKMDLEQALAYCEPVFKHSSVKTRADLEQIFDAIDADTIIKDNCSVKSFLFKHTSIILDIVRKFLTYTDTKEDFIMFVNEWKSIGTSVLGTQVVDVFITLVATDVVTINTVKKLLQFLEWHLSSSEPME</sequence>
<evidence type="ECO:0000313" key="1">
    <source>
        <dbReference type="EMBL" id="QIQ08563.1"/>
    </source>
</evidence>
<accession>A0A6G9HDD3</accession>
<proteinExistence type="predicted"/>
<reference evidence="1" key="1">
    <citation type="journal article" date="2020" name="MBio">
        <title>A New Family of DNA Viruses Causing Disease in Crustaceans from Diverse Aquatic Biomes.</title>
        <authorList>
            <person name="Subramaniam K."/>
            <person name="Behringer D.C."/>
            <person name="Bojko J."/>
            <person name="Yutin N."/>
            <person name="Clark A.S."/>
            <person name="Bateman K.S."/>
            <person name="van Aerle R."/>
            <person name="Bass D."/>
            <person name="Kerr R.C."/>
            <person name="Koonin E.V."/>
            <person name="Stentiford G.D."/>
            <person name="Waltzek T.B."/>
        </authorList>
    </citation>
    <scope>NUCLEOTIDE SEQUENCE</scope>
</reference>
<name>A0A6G9HDD3_9VIRU</name>
<protein>
    <submittedName>
        <fullName evidence="1">Uncharacterized protein</fullName>
    </submittedName>
</protein>
<organism evidence="1">
    <name type="scientific">Carcinus maenas virus 1</name>
    <dbReference type="NCBI Taxonomy" id="2704945"/>
    <lineage>
        <taxon>Viruses</taxon>
    </lineage>
</organism>